<feature type="signal peptide" evidence="2">
    <location>
        <begin position="1"/>
        <end position="22"/>
    </location>
</feature>
<protein>
    <submittedName>
        <fullName evidence="3">Uncharacterized protein</fullName>
    </submittedName>
</protein>
<gene>
    <name evidence="3" type="ORF">BDD18_2226</name>
</gene>
<evidence type="ECO:0000313" key="3">
    <source>
        <dbReference type="EMBL" id="TQN03538.1"/>
    </source>
</evidence>
<organism evidence="3 4">
    <name type="scientific">Acidovorax temperans</name>
    <dbReference type="NCBI Taxonomy" id="80878"/>
    <lineage>
        <taxon>Bacteria</taxon>
        <taxon>Pseudomonadati</taxon>
        <taxon>Pseudomonadota</taxon>
        <taxon>Betaproteobacteria</taxon>
        <taxon>Burkholderiales</taxon>
        <taxon>Comamonadaceae</taxon>
        <taxon>Acidovorax</taxon>
    </lineage>
</organism>
<proteinExistence type="predicted"/>
<dbReference type="AlphaFoldDB" id="A0A543L875"/>
<dbReference type="Proteomes" id="UP000316993">
    <property type="component" value="Unassembled WGS sequence"/>
</dbReference>
<dbReference type="EMBL" id="VFPV01000002">
    <property type="protein sequence ID" value="TQN03538.1"/>
    <property type="molecule type" value="Genomic_DNA"/>
</dbReference>
<accession>A0A543L875</accession>
<evidence type="ECO:0000256" key="1">
    <source>
        <dbReference type="SAM" id="MobiDB-lite"/>
    </source>
</evidence>
<feature type="compositionally biased region" description="Basic and acidic residues" evidence="1">
    <location>
        <begin position="32"/>
        <end position="55"/>
    </location>
</feature>
<evidence type="ECO:0000256" key="2">
    <source>
        <dbReference type="SAM" id="SignalP"/>
    </source>
</evidence>
<feature type="chain" id="PRO_5021835802" evidence="2">
    <location>
        <begin position="23"/>
        <end position="96"/>
    </location>
</feature>
<name>A0A543L875_9BURK</name>
<reference evidence="3 4" key="1">
    <citation type="submission" date="2019-06" db="EMBL/GenBank/DDBJ databases">
        <title>Genomic Encyclopedia of Archaeal and Bacterial Type Strains, Phase II (KMG-II): from individual species to whole genera.</title>
        <authorList>
            <person name="Goeker M."/>
        </authorList>
    </citation>
    <scope>NUCLEOTIDE SEQUENCE [LARGE SCALE GENOMIC DNA]</scope>
    <source>
        <strain evidence="3 4">DSM 7270</strain>
    </source>
</reference>
<feature type="region of interest" description="Disordered" evidence="1">
    <location>
        <begin position="32"/>
        <end position="69"/>
    </location>
</feature>
<evidence type="ECO:0000313" key="4">
    <source>
        <dbReference type="Proteomes" id="UP000316993"/>
    </source>
</evidence>
<sequence length="96" mass="10399">MNKLIYPLAGALMLGATLPVLAGPDFQAIEQGRKAGQEAEATRTRDAAEAAKTGRGDCPPQPLILPLDHGPRALTTPYLNQLRKQRFEAEMKACKE</sequence>
<dbReference type="RefSeq" id="WP_067511907.1">
    <property type="nucleotide sequence ID" value="NZ_DAMBBS010000002.1"/>
</dbReference>
<comment type="caution">
    <text evidence="3">The sequence shown here is derived from an EMBL/GenBank/DDBJ whole genome shotgun (WGS) entry which is preliminary data.</text>
</comment>
<keyword evidence="2" id="KW-0732">Signal</keyword>